<name>A0AAD8BZB2_BIOPF</name>
<evidence type="ECO:0000256" key="5">
    <source>
        <dbReference type="ARBA" id="ARBA00022658"/>
    </source>
</evidence>
<dbReference type="GO" id="GO:0005085">
    <property type="term" value="F:guanyl-nucleotide exchange factor activity"/>
    <property type="evidence" value="ECO:0007669"/>
    <property type="project" value="UniProtKB-KW"/>
</dbReference>
<feature type="region of interest" description="Disordered" evidence="7">
    <location>
        <begin position="547"/>
        <end position="575"/>
    </location>
</feature>
<sequence>MSLSELMELSQHLQQEHLFVSTEREQLQRLYHSVTLLSEKLFHNAWIARQQKINLQQYFDQGTNMSESGEIYGTNNQLEATNFVDSYKIFSYHDTKYGELFKFLYENPSMLASLICEADRQSGQNIARIISLMMTSIYGNCILQEDETVVLQLLKTLLVNQIANSDNPRRLIRRQNTPFSLIYKYLTENLFSARLFLTAALYDPIMRLLMEDEWFFDIDPDKAFVRFPPSEKLRRFGEVGTEEHLQKQAQYRTYIVDKLVFLSLRFINSIKSNIHCFPPCLGWLVSQVYRILTERGQVSMQDVRASCADLVFALFICPAICDPEPHGITSDVPISHIARHNLMQMAQIIQVLAISQWEEIDPKLRDLYGRYDKGCMSSVLDMFLEGPWEDLTDHLSSARHVQGAFLTRSAVLLQSGDIRFLIGILRSTLCHLDEKMPCKKLLEYLLSSLPADMPPSAADNLSLPGGSGVITPSLTDSSGTPTTDRKMFSKTKAQKKKRSTTTAPQLEDLLADNIDESKLKSLGDVLVISMYPPGECPGMLPERKVLSSMVDKASKHSVSQVPPVNTSQPTANPEIQEKRTRFSLSHDQESIGNTSDYQEVISEAASSHSVEDENEQEADNLSDMMSANVSGRGSPSISGRDTPLSQAGSVEENPAAPPLPVPVPETVRKENRVDVTERFGKFEIKAELAMERDECKSTVSDTWSTDVLASDSEPPEQNQVDRLEEVAEEISRPLLLGSEPISEISETASDAWSTDVLASDTDEKHSELLKDLEQDLIVGEQNEGESLLLQDEGEENIEIEQLGAVCGSGQHVSDANDPFSYAFSDAASKATVEEVERNGKKISTIVHHFQSGSSLQLPVPTIHRAPSQTLKNTESRVNTVLSASETSSFSQPIALLPSSGAKNKILEKKAVSESKSAADDQFNEYDPLVAGPITPSGRRKSKDRWPWNKGSKSSIDQLTSTIQATSTELHGTSIAASNRSGRKSSHDSGIDIWVNTNGQMSGSSSRSSAALMNARSSLDSSLKQHHPTPLPGRASLDSNLQRLHSVGGFTSSPDSGLQSAHLSPNSSLDINTPPLEMDNPLFQLNNSSSANMHPSDGAITCLHYYGQDESKNPNPSTPLIEVTDMFKTISDCEDQGDFSNIEEQQISNLNERRLSTAMIEPFDPFSLTSNEGTESTAVSLTQGPTAGIVKTTFNIGEEKTKLEQEFHLYERTDSTGSIVSSSSLKVEEKDDGEKQKRTTSGTGLFRTMKDKFNKVKRKNTKSDKDPDATEVESTLKQGSQNNTNTSQQDTDDILAKYRTPKKSFPKSVNVTNNNNSSSINNNNSSKMDSTDGRIPSSSSEGQAALDDSIPQILDLDHPETCPGFVDAKRKLRLVLSTGDIFYTVGQVQSSSPREGLSLRENELLNLLNTLLAEAINLQNKDLVAQLYEVIRCIKMFDSEGCRKLLESMKEDYCQRGEYIAYLVRCHQGLLVTRHQLQRLLNRINREKEICSKHLTNICARNFLEKREKRMWKFIAEFQKLSLSDEKIDLVEQFVQILYQEMAVDLLWKSATDSQLEDGQLAIERLLMSRIYTHAMYPNGDGDIMRDQLLQEHLRKLSKIISPSHKDLRIPRMYHLECPWPAAQKEIYMINAYRTPKDKIQCVLRCSQTIMNLLSMANEKSVPAADDFMPVLIFVLIKANPFGLLSTIQYVNSFYENRLQGEEQYWWLQLTSAVEFIKTMEYST</sequence>
<dbReference type="Proteomes" id="UP001233172">
    <property type="component" value="Unassembled WGS sequence"/>
</dbReference>
<keyword evidence="3" id="KW-0343">GTPase activation</keyword>
<comment type="subcellular location">
    <subcellularLocation>
        <location evidence="1">Membrane</location>
        <topology evidence="1">Peripheral membrane protein</topology>
    </subcellularLocation>
</comment>
<dbReference type="PANTHER" id="PTHR23101:SF25">
    <property type="entry name" value="GTPASE-ACTIVATING PROTEIN AND VPS9 DOMAIN-CONTAINING PROTEIN 1"/>
    <property type="match status" value="1"/>
</dbReference>
<dbReference type="InterPro" id="IPR001936">
    <property type="entry name" value="RasGAP_dom"/>
</dbReference>
<dbReference type="SMART" id="SM00167">
    <property type="entry name" value="VPS9"/>
    <property type="match status" value="1"/>
</dbReference>
<protein>
    <submittedName>
        <fullName evidence="10">GTPase-activating protein and VPS9 domain-containing protein 1</fullName>
    </submittedName>
</protein>
<dbReference type="PANTHER" id="PTHR23101">
    <property type="entry name" value="RAB GDP/GTP EXCHANGE FACTOR"/>
    <property type="match status" value="1"/>
</dbReference>
<feature type="domain" description="Ras-GAP" evidence="8">
    <location>
        <begin position="145"/>
        <end position="354"/>
    </location>
</feature>
<dbReference type="EMBL" id="JASAOG010000021">
    <property type="protein sequence ID" value="KAK0063385.1"/>
    <property type="molecule type" value="Genomic_DNA"/>
</dbReference>
<organism evidence="10 11">
    <name type="scientific">Biomphalaria pfeifferi</name>
    <name type="common">Bloodfluke planorb</name>
    <name type="synonym">Freshwater snail</name>
    <dbReference type="NCBI Taxonomy" id="112525"/>
    <lineage>
        <taxon>Eukaryota</taxon>
        <taxon>Metazoa</taxon>
        <taxon>Spiralia</taxon>
        <taxon>Lophotrochozoa</taxon>
        <taxon>Mollusca</taxon>
        <taxon>Gastropoda</taxon>
        <taxon>Heterobranchia</taxon>
        <taxon>Euthyneura</taxon>
        <taxon>Panpulmonata</taxon>
        <taxon>Hygrophila</taxon>
        <taxon>Lymnaeoidea</taxon>
        <taxon>Planorbidae</taxon>
        <taxon>Biomphalaria</taxon>
    </lineage>
</organism>
<dbReference type="GO" id="GO:0031267">
    <property type="term" value="F:small GTPase binding"/>
    <property type="evidence" value="ECO:0007669"/>
    <property type="project" value="TreeGrafter"/>
</dbReference>
<reference evidence="10" key="2">
    <citation type="submission" date="2023-04" db="EMBL/GenBank/DDBJ databases">
        <authorList>
            <person name="Bu L."/>
            <person name="Lu L."/>
            <person name="Laidemitt M.R."/>
            <person name="Zhang S.M."/>
            <person name="Mutuku M."/>
            <person name="Mkoji G."/>
            <person name="Steinauer M."/>
            <person name="Loker E.S."/>
        </authorList>
    </citation>
    <scope>NUCLEOTIDE SEQUENCE</scope>
    <source>
        <strain evidence="10">KasaAsao</strain>
        <tissue evidence="10">Whole Snail</tissue>
    </source>
</reference>
<keyword evidence="11" id="KW-1185">Reference proteome</keyword>
<feature type="region of interest" description="Disordered" evidence="7">
    <location>
        <begin position="912"/>
        <end position="954"/>
    </location>
</feature>
<dbReference type="Gene3D" id="1.10.506.10">
    <property type="entry name" value="GTPase Activation - p120gap, domain 1"/>
    <property type="match status" value="1"/>
</dbReference>
<dbReference type="GO" id="GO:0016020">
    <property type="term" value="C:membrane"/>
    <property type="evidence" value="ECO:0007669"/>
    <property type="project" value="UniProtKB-SubCell"/>
</dbReference>
<dbReference type="Gene3D" id="1.20.1050.80">
    <property type="entry name" value="VPS9 domain"/>
    <property type="match status" value="1"/>
</dbReference>
<evidence type="ECO:0000259" key="9">
    <source>
        <dbReference type="PROSITE" id="PS51205"/>
    </source>
</evidence>
<dbReference type="InterPro" id="IPR041545">
    <property type="entry name" value="DUF5601"/>
</dbReference>
<gene>
    <name evidence="10" type="ORF">Bpfe_007026</name>
</gene>
<dbReference type="InterPro" id="IPR008936">
    <property type="entry name" value="Rho_GTPase_activation_prot"/>
</dbReference>
<evidence type="ECO:0000313" key="10">
    <source>
        <dbReference type="EMBL" id="KAK0063385.1"/>
    </source>
</evidence>
<feature type="compositionally biased region" description="Polar residues" evidence="7">
    <location>
        <begin position="625"/>
        <end position="648"/>
    </location>
</feature>
<feature type="region of interest" description="Disordered" evidence="7">
    <location>
        <begin position="969"/>
        <end position="1067"/>
    </location>
</feature>
<dbReference type="GO" id="GO:0005829">
    <property type="term" value="C:cytosol"/>
    <property type="evidence" value="ECO:0007669"/>
    <property type="project" value="TreeGrafter"/>
</dbReference>
<dbReference type="GO" id="GO:0030139">
    <property type="term" value="C:endocytic vesicle"/>
    <property type="evidence" value="ECO:0007669"/>
    <property type="project" value="TreeGrafter"/>
</dbReference>
<comment type="caution">
    <text evidence="10">The sequence shown here is derived from an EMBL/GenBank/DDBJ whole genome shotgun (WGS) entry which is preliminary data.</text>
</comment>
<feature type="compositionally biased region" description="Low complexity" evidence="7">
    <location>
        <begin position="1307"/>
        <end position="1325"/>
    </location>
</feature>
<evidence type="ECO:0000256" key="4">
    <source>
        <dbReference type="ARBA" id="ARBA00022583"/>
    </source>
</evidence>
<feature type="region of interest" description="Disordered" evidence="7">
    <location>
        <begin position="457"/>
        <end position="504"/>
    </location>
</feature>
<feature type="region of interest" description="Disordered" evidence="7">
    <location>
        <begin position="1213"/>
        <end position="1343"/>
    </location>
</feature>
<evidence type="ECO:0000256" key="1">
    <source>
        <dbReference type="ARBA" id="ARBA00004170"/>
    </source>
</evidence>
<evidence type="ECO:0000256" key="3">
    <source>
        <dbReference type="ARBA" id="ARBA00022468"/>
    </source>
</evidence>
<dbReference type="GO" id="GO:0005096">
    <property type="term" value="F:GTPase activator activity"/>
    <property type="evidence" value="ECO:0007669"/>
    <property type="project" value="UniProtKB-KW"/>
</dbReference>
<dbReference type="GO" id="GO:0006897">
    <property type="term" value="P:endocytosis"/>
    <property type="evidence" value="ECO:0007669"/>
    <property type="project" value="UniProtKB-KW"/>
</dbReference>
<comment type="similarity">
    <text evidence="2">Belongs to the GAPVD1 family.</text>
</comment>
<dbReference type="PROSITE" id="PS50018">
    <property type="entry name" value="RAS_GTPASE_ACTIV_2"/>
    <property type="match status" value="1"/>
</dbReference>
<dbReference type="GO" id="GO:0051049">
    <property type="term" value="P:regulation of transport"/>
    <property type="evidence" value="ECO:0007669"/>
    <property type="project" value="UniProtKB-ARBA"/>
</dbReference>
<dbReference type="FunFam" id="1.20.1050.80:FF:000001">
    <property type="entry name" value="GTPase-activating protein and VPS9 domain-containing protein 1 isoform X1"/>
    <property type="match status" value="1"/>
</dbReference>
<reference evidence="10" key="1">
    <citation type="journal article" date="2023" name="PLoS Negl. Trop. Dis.">
        <title>A genome sequence for Biomphalaria pfeifferi, the major vector snail for the human-infecting parasite Schistosoma mansoni.</title>
        <authorList>
            <person name="Bu L."/>
            <person name="Lu L."/>
            <person name="Laidemitt M.R."/>
            <person name="Zhang S.M."/>
            <person name="Mutuku M."/>
            <person name="Mkoji G."/>
            <person name="Steinauer M."/>
            <person name="Loker E.S."/>
        </authorList>
    </citation>
    <scope>NUCLEOTIDE SEQUENCE</scope>
    <source>
        <strain evidence="10">KasaAsao</strain>
    </source>
</reference>
<evidence type="ECO:0000259" key="8">
    <source>
        <dbReference type="PROSITE" id="PS50018"/>
    </source>
</evidence>
<feature type="compositionally biased region" description="Low complexity" evidence="7">
    <location>
        <begin position="997"/>
        <end position="1018"/>
    </location>
</feature>
<dbReference type="SUPFAM" id="SSF48350">
    <property type="entry name" value="GTPase activation domain, GAP"/>
    <property type="match status" value="1"/>
</dbReference>
<keyword evidence="4" id="KW-0254">Endocytosis</keyword>
<evidence type="ECO:0000256" key="7">
    <source>
        <dbReference type="SAM" id="MobiDB-lite"/>
    </source>
</evidence>
<keyword evidence="5" id="KW-0344">Guanine-nucleotide releasing factor</keyword>
<dbReference type="InterPro" id="IPR037191">
    <property type="entry name" value="VPS9_dom_sf"/>
</dbReference>
<feature type="compositionally biased region" description="Basic and acidic residues" evidence="7">
    <location>
        <begin position="1225"/>
        <end position="1236"/>
    </location>
</feature>
<proteinExistence type="inferred from homology"/>
<dbReference type="SUPFAM" id="SSF109993">
    <property type="entry name" value="VPS9 domain"/>
    <property type="match status" value="1"/>
</dbReference>
<dbReference type="CDD" id="cd05129">
    <property type="entry name" value="RasGAP_RAP6"/>
    <property type="match status" value="1"/>
</dbReference>
<feature type="region of interest" description="Disordered" evidence="7">
    <location>
        <begin position="625"/>
        <end position="664"/>
    </location>
</feature>
<feature type="compositionally biased region" description="Polar residues" evidence="7">
    <location>
        <begin position="1036"/>
        <end position="1067"/>
    </location>
</feature>
<dbReference type="Pfam" id="PF18151">
    <property type="entry name" value="DUF5601"/>
    <property type="match status" value="1"/>
</dbReference>
<feature type="compositionally biased region" description="Low complexity" evidence="7">
    <location>
        <begin position="1214"/>
        <end position="1223"/>
    </location>
</feature>
<feature type="compositionally biased region" description="Polar residues" evidence="7">
    <location>
        <begin position="969"/>
        <end position="979"/>
    </location>
</feature>
<dbReference type="InterPro" id="IPR003123">
    <property type="entry name" value="VPS9"/>
</dbReference>
<dbReference type="Pfam" id="PF02204">
    <property type="entry name" value="VPS9"/>
    <property type="match status" value="1"/>
</dbReference>
<evidence type="ECO:0000256" key="2">
    <source>
        <dbReference type="ARBA" id="ARBA00008489"/>
    </source>
</evidence>
<dbReference type="InterPro" id="IPR045046">
    <property type="entry name" value="Vps9-like"/>
</dbReference>
<feature type="domain" description="VPS9" evidence="9">
    <location>
        <begin position="1583"/>
        <end position="1723"/>
    </location>
</feature>
<dbReference type="PROSITE" id="PS51205">
    <property type="entry name" value="VPS9"/>
    <property type="match status" value="1"/>
</dbReference>
<evidence type="ECO:0000313" key="11">
    <source>
        <dbReference type="Proteomes" id="UP001233172"/>
    </source>
</evidence>
<keyword evidence="6" id="KW-0472">Membrane</keyword>
<dbReference type="Pfam" id="PF00616">
    <property type="entry name" value="RasGAP"/>
    <property type="match status" value="1"/>
</dbReference>
<feature type="compositionally biased region" description="Low complexity" evidence="7">
    <location>
        <begin position="1279"/>
        <end position="1288"/>
    </location>
</feature>
<feature type="compositionally biased region" description="Polar residues" evidence="7">
    <location>
        <begin position="470"/>
        <end position="482"/>
    </location>
</feature>
<dbReference type="Gene3D" id="1.10.246.120">
    <property type="match status" value="1"/>
</dbReference>
<accession>A0AAD8BZB2</accession>
<feature type="compositionally biased region" description="Basic residues" evidence="7">
    <location>
        <begin position="488"/>
        <end position="499"/>
    </location>
</feature>
<evidence type="ECO:0000256" key="6">
    <source>
        <dbReference type="ARBA" id="ARBA00023136"/>
    </source>
</evidence>
<feature type="compositionally biased region" description="Polar residues" evidence="7">
    <location>
        <begin position="556"/>
        <end position="573"/>
    </location>
</feature>